<dbReference type="InterPro" id="IPR029066">
    <property type="entry name" value="PLP-binding_barrel"/>
</dbReference>
<proteinExistence type="inferred from homology"/>
<evidence type="ECO:0000313" key="4">
    <source>
        <dbReference type="EMBL" id="MBB6212436.1"/>
    </source>
</evidence>
<feature type="domain" description="D-serine dehydratase-like" evidence="3">
    <location>
        <begin position="242"/>
        <end position="337"/>
    </location>
</feature>
<dbReference type="Proteomes" id="UP000544872">
    <property type="component" value="Unassembled WGS sequence"/>
</dbReference>
<dbReference type="GO" id="GO:0008721">
    <property type="term" value="F:D-serine ammonia-lyase activity"/>
    <property type="evidence" value="ECO:0007669"/>
    <property type="project" value="TreeGrafter"/>
</dbReference>
<dbReference type="GO" id="GO:0036088">
    <property type="term" value="P:D-serine catabolic process"/>
    <property type="evidence" value="ECO:0007669"/>
    <property type="project" value="TreeGrafter"/>
</dbReference>
<dbReference type="SUPFAM" id="SSF51419">
    <property type="entry name" value="PLP-binding barrel"/>
    <property type="match status" value="1"/>
</dbReference>
<evidence type="ECO:0000256" key="1">
    <source>
        <dbReference type="ARBA" id="ARBA00005323"/>
    </source>
</evidence>
<dbReference type="Gene3D" id="3.20.20.10">
    <property type="entry name" value="Alanine racemase"/>
    <property type="match status" value="1"/>
</dbReference>
<dbReference type="PANTHER" id="PTHR28004:SF2">
    <property type="entry name" value="D-SERINE DEHYDRATASE"/>
    <property type="match status" value="1"/>
</dbReference>
<dbReference type="AlphaFoldDB" id="A0A7W9ZJ38"/>
<evidence type="ECO:0000259" key="3">
    <source>
        <dbReference type="SMART" id="SM01119"/>
    </source>
</evidence>
<dbReference type="InterPro" id="IPR051466">
    <property type="entry name" value="D-amino_acid_metab_enzyme"/>
</dbReference>
<dbReference type="InterPro" id="IPR001608">
    <property type="entry name" value="Ala_racemase_N"/>
</dbReference>
<dbReference type="Gene3D" id="2.40.37.20">
    <property type="entry name" value="D-serine dehydratase-like domain"/>
    <property type="match status" value="1"/>
</dbReference>
<accession>A0A7W9ZJ38</accession>
<sequence length="354" mass="37459">MLLDDLETPTPVIDPDRVDHNFRVMQDYCDAHGIALRPHIKTHKIPLLAQKQVALGAVGITCQKLGEAEVMAEAGITDILISYPLIGAAKQARLVALARRGCTLTVAADSVAAVDTVLAAAREAETPIGIYVEFDSGGMRTGVRTPEEAAALVAHIQAAGGPGFYKGVMTYPITDRTGPFLTAFRALADQNGFAVGVVSGGGTPEYRGAHLVPGLTEYRVGTYTYHDRATVAAGAATLDDVAMVVLATVVSRPEDGLAVLDCGSKTLSSDRVSPAAGEGHGVILDYPDAVIIRLNEEHGIVDLSRCDRKPQIGERVRIVPNHVCVVTNLHDSILVVRNGAVVDTWQIAARGCTR</sequence>
<evidence type="ECO:0000256" key="2">
    <source>
        <dbReference type="ARBA" id="ARBA00023239"/>
    </source>
</evidence>
<dbReference type="InterPro" id="IPR042208">
    <property type="entry name" value="D-ser_dehydrat-like_sf"/>
</dbReference>
<dbReference type="PANTHER" id="PTHR28004">
    <property type="entry name" value="ZGC:162816-RELATED"/>
    <property type="match status" value="1"/>
</dbReference>
<keyword evidence="2" id="KW-0456">Lyase</keyword>
<dbReference type="Pfam" id="PF01168">
    <property type="entry name" value="Ala_racemase_N"/>
    <property type="match status" value="1"/>
</dbReference>
<dbReference type="EMBL" id="JACIIX010000025">
    <property type="protein sequence ID" value="MBB6212436.1"/>
    <property type="molecule type" value="Genomic_DNA"/>
</dbReference>
<reference evidence="4 5" key="1">
    <citation type="submission" date="2020-08" db="EMBL/GenBank/DDBJ databases">
        <title>Genomic Encyclopedia of Type Strains, Phase IV (KMG-IV): sequencing the most valuable type-strain genomes for metagenomic binning, comparative biology and taxonomic classification.</title>
        <authorList>
            <person name="Goeker M."/>
        </authorList>
    </citation>
    <scope>NUCLEOTIDE SEQUENCE [LARGE SCALE GENOMIC DNA]</scope>
    <source>
        <strain evidence="4 5">DSM 11590</strain>
    </source>
</reference>
<dbReference type="SMART" id="SM01119">
    <property type="entry name" value="D-ser_dehydrat"/>
    <property type="match status" value="1"/>
</dbReference>
<comment type="caution">
    <text evidence="4">The sequence shown here is derived from an EMBL/GenBank/DDBJ whole genome shotgun (WGS) entry which is preliminary data.</text>
</comment>
<organism evidence="4 5">
    <name type="scientific">Novispirillum itersonii</name>
    <name type="common">Aquaspirillum itersonii</name>
    <dbReference type="NCBI Taxonomy" id="189"/>
    <lineage>
        <taxon>Bacteria</taxon>
        <taxon>Pseudomonadati</taxon>
        <taxon>Pseudomonadota</taxon>
        <taxon>Alphaproteobacteria</taxon>
        <taxon>Rhodospirillales</taxon>
        <taxon>Novispirillaceae</taxon>
        <taxon>Novispirillum</taxon>
    </lineage>
</organism>
<gene>
    <name evidence="4" type="ORF">FHS48_003891</name>
</gene>
<dbReference type="InterPro" id="IPR026956">
    <property type="entry name" value="D-ser_dehydrat-like_dom"/>
</dbReference>
<evidence type="ECO:0000313" key="5">
    <source>
        <dbReference type="Proteomes" id="UP000544872"/>
    </source>
</evidence>
<dbReference type="RefSeq" id="WP_184266465.1">
    <property type="nucleotide sequence ID" value="NZ_JACIIX010000025.1"/>
</dbReference>
<protein>
    <submittedName>
        <fullName evidence="4">D-serine deaminase-like pyridoxal phosphate-dependent protein</fullName>
    </submittedName>
</protein>
<dbReference type="Pfam" id="PF14031">
    <property type="entry name" value="D-ser_dehydrat"/>
    <property type="match status" value="1"/>
</dbReference>
<keyword evidence="5" id="KW-1185">Reference proteome</keyword>
<comment type="similarity">
    <text evidence="1">Belongs to the DSD1 family.</text>
</comment>
<name>A0A7W9ZJ38_NOVIT</name>